<dbReference type="Pfam" id="PF04055">
    <property type="entry name" value="Radical_SAM"/>
    <property type="match status" value="1"/>
</dbReference>
<evidence type="ECO:0000256" key="8">
    <source>
        <dbReference type="ARBA" id="ARBA00022723"/>
    </source>
</evidence>
<evidence type="ECO:0000313" key="18">
    <source>
        <dbReference type="EMBL" id="GAN15743.1"/>
    </source>
</evidence>
<dbReference type="GO" id="GO:0051989">
    <property type="term" value="F:coproporphyrinogen dehydrogenase activity"/>
    <property type="evidence" value="ECO:0007669"/>
    <property type="project" value="UniProtKB-EC"/>
</dbReference>
<keyword evidence="19" id="KW-1185">Reference proteome</keyword>
<comment type="catalytic activity">
    <reaction evidence="13 14">
        <text>coproporphyrinogen III + 2 S-adenosyl-L-methionine = protoporphyrinogen IX + 2 5'-deoxyadenosine + 2 L-methionine + 2 CO2</text>
        <dbReference type="Rhea" id="RHEA:15425"/>
        <dbReference type="ChEBI" id="CHEBI:16526"/>
        <dbReference type="ChEBI" id="CHEBI:17319"/>
        <dbReference type="ChEBI" id="CHEBI:57307"/>
        <dbReference type="ChEBI" id="CHEBI:57309"/>
        <dbReference type="ChEBI" id="CHEBI:57844"/>
        <dbReference type="ChEBI" id="CHEBI:59789"/>
        <dbReference type="EC" id="1.3.98.3"/>
    </reaction>
</comment>
<keyword evidence="7 14" id="KW-0949">S-adenosyl-L-methionine</keyword>
<keyword evidence="8 14" id="KW-0479">Metal-binding</keyword>
<dbReference type="SUPFAM" id="SSF102114">
    <property type="entry name" value="Radical SAM enzymes"/>
    <property type="match status" value="1"/>
</dbReference>
<dbReference type="InterPro" id="IPR004558">
    <property type="entry name" value="Coprogen_oxidase_HemN"/>
</dbReference>
<dbReference type="NCBIfam" id="TIGR00538">
    <property type="entry name" value="hemN"/>
    <property type="match status" value="1"/>
</dbReference>
<comment type="cofactor">
    <cofactor evidence="14 16">
        <name>[4Fe-4S] cluster</name>
        <dbReference type="ChEBI" id="CHEBI:49883"/>
    </cofactor>
    <text evidence="14 16">Binds 1 [4Fe-4S] cluster. The cluster is coordinated with 3 cysteines and an exchangeable S-adenosyl-L-methionine.</text>
</comment>
<comment type="subunit">
    <text evidence="4">Monomer.</text>
</comment>
<dbReference type="SMART" id="SM00729">
    <property type="entry name" value="Elp3"/>
    <property type="match status" value="1"/>
</dbReference>
<feature type="binding site" evidence="16">
    <location>
        <position position="60"/>
    </location>
    <ligand>
        <name>[4Fe-4S] cluster</name>
        <dbReference type="ChEBI" id="CHEBI:49883"/>
        <note>4Fe-4S-S-AdoMet</note>
    </ligand>
</feature>
<feature type="binding site" evidence="16">
    <location>
        <position position="63"/>
    </location>
    <ligand>
        <name>[4Fe-4S] cluster</name>
        <dbReference type="ChEBI" id="CHEBI:49883"/>
        <note>4Fe-4S-S-AdoMet</note>
    </ligand>
</feature>
<evidence type="ECO:0000256" key="12">
    <source>
        <dbReference type="ARBA" id="ARBA00023244"/>
    </source>
</evidence>
<keyword evidence="9 14" id="KW-0560">Oxidoreductase</keyword>
<feature type="binding site" evidence="15">
    <location>
        <begin position="62"/>
        <end position="64"/>
    </location>
    <ligand>
        <name>S-adenosyl-L-methionine</name>
        <dbReference type="ChEBI" id="CHEBI:59789"/>
        <label>2</label>
    </ligand>
</feature>
<dbReference type="InterPro" id="IPR006638">
    <property type="entry name" value="Elp3/MiaA/NifB-like_rSAM"/>
</dbReference>
<reference evidence="18 19" key="1">
    <citation type="submission" date="2014-08" db="EMBL/GenBank/DDBJ databases">
        <title>Whole genome shotgun sequence of Sphingomonas paucimobilis NBRC 13935.</title>
        <authorList>
            <person name="Hosoyama A."/>
            <person name="Hashimoto M."/>
            <person name="Hosoyama Y."/>
            <person name="Noguchi M."/>
            <person name="Uohara A."/>
            <person name="Ohji S."/>
            <person name="Katano-Makiyama Y."/>
            <person name="Ichikawa N."/>
            <person name="Kimura A."/>
            <person name="Yamazoe A."/>
            <person name="Fujita N."/>
        </authorList>
    </citation>
    <scope>NUCLEOTIDE SEQUENCE [LARGE SCALE GENOMIC DNA]</scope>
    <source>
        <strain evidence="18 19">NBRC 13935</strain>
    </source>
</reference>
<comment type="caution">
    <text evidence="18">The sequence shown here is derived from an EMBL/GenBank/DDBJ whole genome shotgun (WGS) entry which is preliminary data.</text>
</comment>
<organism evidence="18 19">
    <name type="scientific">Sphingomonas paucimobilis NBRC 13935</name>
    <dbReference type="NCBI Taxonomy" id="1219050"/>
    <lineage>
        <taxon>Bacteria</taxon>
        <taxon>Pseudomonadati</taxon>
        <taxon>Pseudomonadota</taxon>
        <taxon>Alphaproteobacteria</taxon>
        <taxon>Sphingomonadales</taxon>
        <taxon>Sphingomonadaceae</taxon>
        <taxon>Sphingomonas</taxon>
    </lineage>
</organism>
<evidence type="ECO:0000256" key="5">
    <source>
        <dbReference type="ARBA" id="ARBA00022485"/>
    </source>
</evidence>
<evidence type="ECO:0000259" key="17">
    <source>
        <dbReference type="PROSITE" id="PS51918"/>
    </source>
</evidence>
<feature type="binding site" evidence="15">
    <location>
        <position position="50"/>
    </location>
    <ligand>
        <name>S-adenosyl-L-methionine</name>
        <dbReference type="ChEBI" id="CHEBI:59789"/>
        <label>1</label>
    </ligand>
</feature>
<evidence type="ECO:0000313" key="19">
    <source>
        <dbReference type="Proteomes" id="UP000032025"/>
    </source>
</evidence>
<dbReference type="InterPro" id="IPR058240">
    <property type="entry name" value="rSAM_sf"/>
</dbReference>
<dbReference type="InterPro" id="IPR007197">
    <property type="entry name" value="rSAM"/>
</dbReference>
<dbReference type="Gene3D" id="1.10.10.920">
    <property type="match status" value="1"/>
</dbReference>
<dbReference type="PANTHER" id="PTHR13932">
    <property type="entry name" value="COPROPORPHYRINIGEN III OXIDASE"/>
    <property type="match status" value="1"/>
</dbReference>
<name>A0A0C9NM74_SPHPI</name>
<keyword evidence="11 14" id="KW-0411">Iron-sulfur</keyword>
<protein>
    <recommendedName>
        <fullName evidence="14">Coproporphyrinogen-III oxidase</fullName>
        <ecNumber evidence="14">1.3.98.3</ecNumber>
    </recommendedName>
</protein>
<sequence length="445" mass="48441">MSRFHPDLAARPVPRYTSYPTAMDFTPAVGAERQALALLGVARETPVSLYVHVPYCREICWYCGCNTGAVGRAQRLDDYVEALLAEIATVAALLDGRISSVHFGGGSPNVLSPIQLLRIADAIRDQFGVAEPAEWAIEIDPRGFGAEHAAALATIGITRVSIGAQTFAAPIQRAINRIQPYDLVADVVDRLRLVGISYINLDLMYGLPHQSRADVAASIASALTLRPSRIAMFGYAHLPAMLPRQRMIDAAALPDAEERFHQSELAHERMIAAGYRAIGFDHFARADDRLVRADAAGRLRRNFQGFTDDPAQVVVGLGTSAISQFDGVIVQNEKHVGRYRELVKGGRLAGIRGVRREAEDRLRGAIIERILCDGHADLTTICAAHGADPALFVDMPERLATLAKRGIVHIEGMRLAVADRCYRRIVAASFDARRPSEAPRASVAV</sequence>
<keyword evidence="12 14" id="KW-0627">Porphyrin biosynthesis</keyword>
<feature type="binding site" evidence="16">
    <location>
        <position position="56"/>
    </location>
    <ligand>
        <name>[4Fe-4S] cluster</name>
        <dbReference type="ChEBI" id="CHEBI:49883"/>
        <note>4Fe-4S-S-AdoMet</note>
    </ligand>
</feature>
<dbReference type="PIRSF" id="PIRSF000167">
    <property type="entry name" value="HemN"/>
    <property type="match status" value="1"/>
</dbReference>
<evidence type="ECO:0000256" key="15">
    <source>
        <dbReference type="PIRSR" id="PIRSR000167-1"/>
    </source>
</evidence>
<keyword evidence="5 14" id="KW-0004">4Fe-4S</keyword>
<comment type="subcellular location">
    <subcellularLocation>
        <location evidence="1 14">Cytoplasm</location>
    </subcellularLocation>
</comment>
<evidence type="ECO:0000256" key="6">
    <source>
        <dbReference type="ARBA" id="ARBA00022490"/>
    </source>
</evidence>
<dbReference type="SFLD" id="SFLDS00029">
    <property type="entry name" value="Radical_SAM"/>
    <property type="match status" value="1"/>
</dbReference>
<dbReference type="UniPathway" id="UPA00251">
    <property type="reaction ID" value="UER00323"/>
</dbReference>
<feature type="binding site" evidence="15">
    <location>
        <position position="165"/>
    </location>
    <ligand>
        <name>S-adenosyl-L-methionine</name>
        <dbReference type="ChEBI" id="CHEBI:59789"/>
        <label>2</label>
    </ligand>
</feature>
<evidence type="ECO:0000256" key="13">
    <source>
        <dbReference type="ARBA" id="ARBA00048321"/>
    </source>
</evidence>
<dbReference type="EMBL" id="BBJS01000063">
    <property type="protein sequence ID" value="GAN15743.1"/>
    <property type="molecule type" value="Genomic_DNA"/>
</dbReference>
<evidence type="ECO:0000256" key="11">
    <source>
        <dbReference type="ARBA" id="ARBA00023014"/>
    </source>
</evidence>
<feature type="binding site" evidence="15">
    <location>
        <position position="138"/>
    </location>
    <ligand>
        <name>S-adenosyl-L-methionine</name>
        <dbReference type="ChEBI" id="CHEBI:59789"/>
        <label>1</label>
    </ligand>
</feature>
<comment type="pathway">
    <text evidence="2 14">Porphyrin-containing compound metabolism; protoporphyrin-IX biosynthesis; protoporphyrinogen-IX from coproporphyrinogen-III (AdoMet route): step 1/1.</text>
</comment>
<dbReference type="RefSeq" id="WP_007404548.1">
    <property type="nucleotide sequence ID" value="NZ_BBJS01000063.1"/>
</dbReference>
<feature type="binding site" evidence="15">
    <location>
        <position position="105"/>
    </location>
    <ligand>
        <name>S-adenosyl-L-methionine</name>
        <dbReference type="ChEBI" id="CHEBI:59789"/>
        <label>1</label>
    </ligand>
</feature>
<dbReference type="PROSITE" id="PS51918">
    <property type="entry name" value="RADICAL_SAM"/>
    <property type="match status" value="1"/>
</dbReference>
<feature type="domain" description="Radical SAM core" evidence="17">
    <location>
        <begin position="41"/>
        <end position="276"/>
    </location>
</feature>
<dbReference type="GO" id="GO:0006782">
    <property type="term" value="P:protoporphyrinogen IX biosynthetic process"/>
    <property type="evidence" value="ECO:0007669"/>
    <property type="project" value="UniProtKB-UniPathway"/>
</dbReference>
<dbReference type="Gene3D" id="3.20.20.70">
    <property type="entry name" value="Aldolase class I"/>
    <property type="match status" value="1"/>
</dbReference>
<dbReference type="SFLD" id="SFLDG01065">
    <property type="entry name" value="anaerobic_coproporphyrinogen-I"/>
    <property type="match status" value="1"/>
</dbReference>
<dbReference type="InterPro" id="IPR013785">
    <property type="entry name" value="Aldolase_TIM"/>
</dbReference>
<dbReference type="InterPro" id="IPR034505">
    <property type="entry name" value="Coproporphyrinogen-III_oxidase"/>
</dbReference>
<keyword evidence="6 14" id="KW-0963">Cytoplasm</keyword>
<dbReference type="PANTHER" id="PTHR13932:SF6">
    <property type="entry name" value="OXYGEN-INDEPENDENT COPROPORPHYRINOGEN III OXIDASE"/>
    <property type="match status" value="1"/>
</dbReference>
<dbReference type="GO" id="GO:0005737">
    <property type="term" value="C:cytoplasm"/>
    <property type="evidence" value="ECO:0007669"/>
    <property type="project" value="UniProtKB-SubCell"/>
</dbReference>
<evidence type="ECO:0000256" key="3">
    <source>
        <dbReference type="ARBA" id="ARBA00005493"/>
    </source>
</evidence>
<evidence type="ECO:0000256" key="9">
    <source>
        <dbReference type="ARBA" id="ARBA00023002"/>
    </source>
</evidence>
<comment type="similarity">
    <text evidence="3 14">Belongs to the anaerobic coproporphyrinogen-III oxidase family.</text>
</comment>
<feature type="binding site" evidence="15">
    <location>
        <position position="177"/>
    </location>
    <ligand>
        <name>S-adenosyl-L-methionine</name>
        <dbReference type="ChEBI" id="CHEBI:59789"/>
        <label>2</label>
    </ligand>
</feature>
<keyword evidence="10 14" id="KW-0408">Iron</keyword>
<dbReference type="GO" id="GO:0051539">
    <property type="term" value="F:4 iron, 4 sulfur cluster binding"/>
    <property type="evidence" value="ECO:0007669"/>
    <property type="project" value="UniProtKB-KW"/>
</dbReference>
<dbReference type="GO" id="GO:0004109">
    <property type="term" value="F:coproporphyrinogen oxidase activity"/>
    <property type="evidence" value="ECO:0007669"/>
    <property type="project" value="InterPro"/>
</dbReference>
<evidence type="ECO:0000256" key="10">
    <source>
        <dbReference type="ARBA" id="ARBA00023004"/>
    </source>
</evidence>
<evidence type="ECO:0000256" key="1">
    <source>
        <dbReference type="ARBA" id="ARBA00004496"/>
    </source>
</evidence>
<feature type="binding site" evidence="15">
    <location>
        <position position="322"/>
    </location>
    <ligand>
        <name>S-adenosyl-L-methionine</name>
        <dbReference type="ChEBI" id="CHEBI:59789"/>
        <label>1</label>
    </ligand>
</feature>
<dbReference type="GeneID" id="78528531"/>
<evidence type="ECO:0000256" key="16">
    <source>
        <dbReference type="PIRSR" id="PIRSR000167-2"/>
    </source>
</evidence>
<accession>A0A0C9NM74</accession>
<evidence type="ECO:0000256" key="14">
    <source>
        <dbReference type="PIRNR" id="PIRNR000167"/>
    </source>
</evidence>
<evidence type="ECO:0000256" key="7">
    <source>
        <dbReference type="ARBA" id="ARBA00022691"/>
    </source>
</evidence>
<dbReference type="GO" id="GO:0046872">
    <property type="term" value="F:metal ion binding"/>
    <property type="evidence" value="ECO:0007669"/>
    <property type="project" value="UniProtKB-KW"/>
</dbReference>
<proteinExistence type="inferred from homology"/>
<evidence type="ECO:0000256" key="4">
    <source>
        <dbReference type="ARBA" id="ARBA00011245"/>
    </source>
</evidence>
<feature type="binding site" evidence="15">
    <location>
        <position position="202"/>
    </location>
    <ligand>
        <name>S-adenosyl-L-methionine</name>
        <dbReference type="ChEBI" id="CHEBI:59789"/>
        <label>2</label>
    </ligand>
</feature>
<feature type="binding site" evidence="15">
    <location>
        <position position="236"/>
    </location>
    <ligand>
        <name>S-adenosyl-L-methionine</name>
        <dbReference type="ChEBI" id="CHEBI:59789"/>
        <label>2</label>
    </ligand>
</feature>
<evidence type="ECO:0000256" key="2">
    <source>
        <dbReference type="ARBA" id="ARBA00004785"/>
    </source>
</evidence>
<dbReference type="AlphaFoldDB" id="A0A0C9NM74"/>
<dbReference type="EC" id="1.3.98.3" evidence="14"/>
<gene>
    <name evidence="18" type="primary">hemN</name>
    <name evidence="18" type="ORF">SP6_63_00590</name>
</gene>
<dbReference type="Proteomes" id="UP000032025">
    <property type="component" value="Unassembled WGS sequence"/>
</dbReference>